<gene>
    <name evidence="8" type="ORF">DES36_10365</name>
</gene>
<evidence type="ECO:0000259" key="6">
    <source>
        <dbReference type="Pfam" id="PF03755"/>
    </source>
</evidence>
<feature type="domain" description="Endoribonuclease YicC-like C-terminal" evidence="7">
    <location>
        <begin position="174"/>
        <end position="292"/>
    </location>
</feature>
<dbReference type="PANTHER" id="PTHR30636">
    <property type="entry name" value="UPF0701 PROTEIN YICC"/>
    <property type="match status" value="1"/>
</dbReference>
<accession>A0A366IDJ1</accession>
<keyword evidence="3" id="KW-0255">Endonuclease</keyword>
<evidence type="ECO:0000313" key="8">
    <source>
        <dbReference type="EMBL" id="RBP68304.1"/>
    </source>
</evidence>
<dbReference type="NCBIfam" id="TIGR00255">
    <property type="entry name" value="YicC/YloC family endoribonuclease"/>
    <property type="match status" value="1"/>
</dbReference>
<comment type="similarity">
    <text evidence="5">Belongs to the YicC/YloC family.</text>
</comment>
<feature type="domain" description="Endoribonuclease YicC-like N-terminal" evidence="6">
    <location>
        <begin position="1"/>
        <end position="157"/>
    </location>
</feature>
<evidence type="ECO:0000313" key="9">
    <source>
        <dbReference type="Proteomes" id="UP000253490"/>
    </source>
</evidence>
<organism evidence="8 9">
    <name type="scientific">Alkalibaculum bacchi</name>
    <dbReference type="NCBI Taxonomy" id="645887"/>
    <lineage>
        <taxon>Bacteria</taxon>
        <taxon>Bacillati</taxon>
        <taxon>Bacillota</taxon>
        <taxon>Clostridia</taxon>
        <taxon>Eubacteriales</taxon>
        <taxon>Eubacteriaceae</taxon>
        <taxon>Alkalibaculum</taxon>
    </lineage>
</organism>
<dbReference type="Proteomes" id="UP000253490">
    <property type="component" value="Unassembled WGS sequence"/>
</dbReference>
<comment type="caution">
    <text evidence="8">The sequence shown here is derived from an EMBL/GenBank/DDBJ whole genome shotgun (WGS) entry which is preliminary data.</text>
</comment>
<dbReference type="RefSeq" id="WP_113919739.1">
    <property type="nucleotide sequence ID" value="NZ_QNRX01000003.1"/>
</dbReference>
<dbReference type="GO" id="GO:0004521">
    <property type="term" value="F:RNA endonuclease activity"/>
    <property type="evidence" value="ECO:0007669"/>
    <property type="project" value="InterPro"/>
</dbReference>
<evidence type="ECO:0000256" key="5">
    <source>
        <dbReference type="ARBA" id="ARBA00035648"/>
    </source>
</evidence>
<dbReference type="InterPro" id="IPR013527">
    <property type="entry name" value="YicC-like_N"/>
</dbReference>
<proteinExistence type="inferred from homology"/>
<keyword evidence="4" id="KW-0378">Hydrolase</keyword>
<evidence type="ECO:0000256" key="1">
    <source>
        <dbReference type="ARBA" id="ARBA00001968"/>
    </source>
</evidence>
<evidence type="ECO:0000259" key="7">
    <source>
        <dbReference type="Pfam" id="PF08340"/>
    </source>
</evidence>
<dbReference type="EMBL" id="QNRX01000003">
    <property type="protein sequence ID" value="RBP68304.1"/>
    <property type="molecule type" value="Genomic_DNA"/>
</dbReference>
<dbReference type="PANTHER" id="PTHR30636:SF3">
    <property type="entry name" value="UPF0701 PROTEIN YICC"/>
    <property type="match status" value="1"/>
</dbReference>
<keyword evidence="9" id="KW-1185">Reference proteome</keyword>
<reference evidence="8 9" key="1">
    <citation type="submission" date="2018-06" db="EMBL/GenBank/DDBJ databases">
        <title>Genomic Encyclopedia of Type Strains, Phase IV (KMG-IV): sequencing the most valuable type-strain genomes for metagenomic binning, comparative biology and taxonomic classification.</title>
        <authorList>
            <person name="Goeker M."/>
        </authorList>
    </citation>
    <scope>NUCLEOTIDE SEQUENCE [LARGE SCALE GENOMIC DNA]</scope>
    <source>
        <strain evidence="8 9">DSM 22112</strain>
    </source>
</reference>
<protein>
    <submittedName>
        <fullName evidence="8">Uncharacterized protein (TIGR00255 family)</fullName>
    </submittedName>
</protein>
<dbReference type="Pfam" id="PF03755">
    <property type="entry name" value="YicC-like_N"/>
    <property type="match status" value="1"/>
</dbReference>
<evidence type="ECO:0000256" key="3">
    <source>
        <dbReference type="ARBA" id="ARBA00022759"/>
    </source>
</evidence>
<dbReference type="InterPro" id="IPR005229">
    <property type="entry name" value="YicC/YloC-like"/>
</dbReference>
<dbReference type="InterPro" id="IPR013551">
    <property type="entry name" value="YicC-like_C"/>
</dbReference>
<dbReference type="OrthoDB" id="9771229at2"/>
<sequence length="292" mass="33737">MKSMTGFGRGEYRDEEFEIIVEMKSINHRYKDFFIKTPRQIAMLEENIRKHVSESVSRGRVEISIKLNRGAIGDKSLSLNSKLAEEYVKSLKALKDSFLEITGEISLSLVSRFPDVITATENEVDLDILWQKVSPALECAISALVDSREREGDTLKKDFEMRLAYINENLSIAEKRAPKVSQDYRARLEDKVKEYTNCIEVDESRLLNEVAIFADRVSIDEEITRLKSHIQRFYTIIEETEPVGRKLDFLIQEMNREINTIGSKANDIEISNCVVDMKSELEKMREQVQNIE</sequence>
<dbReference type="AlphaFoldDB" id="A0A366IDJ1"/>
<keyword evidence="2" id="KW-0540">Nuclease</keyword>
<comment type="cofactor">
    <cofactor evidence="1">
        <name>a divalent metal cation</name>
        <dbReference type="ChEBI" id="CHEBI:60240"/>
    </cofactor>
</comment>
<dbReference type="Pfam" id="PF08340">
    <property type="entry name" value="YicC-like_C"/>
    <property type="match status" value="1"/>
</dbReference>
<evidence type="ECO:0000256" key="2">
    <source>
        <dbReference type="ARBA" id="ARBA00022722"/>
    </source>
</evidence>
<name>A0A366IDJ1_9FIRM</name>
<dbReference type="GO" id="GO:0016787">
    <property type="term" value="F:hydrolase activity"/>
    <property type="evidence" value="ECO:0007669"/>
    <property type="project" value="UniProtKB-KW"/>
</dbReference>
<evidence type="ECO:0000256" key="4">
    <source>
        <dbReference type="ARBA" id="ARBA00022801"/>
    </source>
</evidence>